<gene>
    <name evidence="1" type="ORF">UFOVP266_26</name>
</gene>
<accession>A0A6J5LJ20</accession>
<name>A0A6J5LJ20_9CAUD</name>
<protein>
    <submittedName>
        <fullName evidence="1">Uncharacterized protein</fullName>
    </submittedName>
</protein>
<proteinExistence type="predicted"/>
<organism evidence="1">
    <name type="scientific">uncultured Caudovirales phage</name>
    <dbReference type="NCBI Taxonomy" id="2100421"/>
    <lineage>
        <taxon>Viruses</taxon>
        <taxon>Duplodnaviria</taxon>
        <taxon>Heunggongvirae</taxon>
        <taxon>Uroviricota</taxon>
        <taxon>Caudoviricetes</taxon>
        <taxon>Peduoviridae</taxon>
        <taxon>Maltschvirus</taxon>
        <taxon>Maltschvirus maltsch</taxon>
    </lineage>
</organism>
<sequence length="43" mass="4925">MLSEIEYLCQQCRDGLITLDQLLEALRVLLARSFDPMKRGGDL</sequence>
<reference evidence="1" key="1">
    <citation type="submission" date="2020-04" db="EMBL/GenBank/DDBJ databases">
        <authorList>
            <person name="Chiriac C."/>
            <person name="Salcher M."/>
            <person name="Ghai R."/>
            <person name="Kavagutti S V."/>
        </authorList>
    </citation>
    <scope>NUCLEOTIDE SEQUENCE</scope>
</reference>
<evidence type="ECO:0000313" key="1">
    <source>
        <dbReference type="EMBL" id="CAB4134165.1"/>
    </source>
</evidence>
<dbReference type="EMBL" id="LR796280">
    <property type="protein sequence ID" value="CAB4134165.1"/>
    <property type="molecule type" value="Genomic_DNA"/>
</dbReference>